<dbReference type="RefSeq" id="XP_025597432.1">
    <property type="nucleotide sequence ID" value="XM_025744752.1"/>
</dbReference>
<sequence length="185" mass="19358">MAAARRCSAPPEGGQDPSAARRSEISPPPPPSRCDERRAMPSVCGRPRILRSIGAHQKRASSPRHGTHKRRRARRCSHASGRGSAHDAASGWAAMAEQGCAMVEAGPCGRGRLLSAVFWLWAPMMTKDARDVPPAAAPLVHTAEACVWAASRCCACAGRRPLGIGPSGAPLMGTTICTRCSCAAA</sequence>
<evidence type="ECO:0000256" key="1">
    <source>
        <dbReference type="SAM" id="MobiDB-lite"/>
    </source>
</evidence>
<accession>A0A316ZAC9</accession>
<feature type="compositionally biased region" description="Basic residues" evidence="1">
    <location>
        <begin position="56"/>
        <end position="77"/>
    </location>
</feature>
<dbReference type="GeneID" id="37272296"/>
<reference evidence="2 3" key="1">
    <citation type="journal article" date="2018" name="Mol. Biol. Evol.">
        <title>Broad Genomic Sampling Reveals a Smut Pathogenic Ancestry of the Fungal Clade Ustilaginomycotina.</title>
        <authorList>
            <person name="Kijpornyongpan T."/>
            <person name="Mondo S.J."/>
            <person name="Barry K."/>
            <person name="Sandor L."/>
            <person name="Lee J."/>
            <person name="Lipzen A."/>
            <person name="Pangilinan J."/>
            <person name="LaButti K."/>
            <person name="Hainaut M."/>
            <person name="Henrissat B."/>
            <person name="Grigoriev I.V."/>
            <person name="Spatafora J.W."/>
            <person name="Aime M.C."/>
        </authorList>
    </citation>
    <scope>NUCLEOTIDE SEQUENCE [LARGE SCALE GENOMIC DNA]</scope>
    <source>
        <strain evidence="2 3">MCA 4186</strain>
    </source>
</reference>
<feature type="region of interest" description="Disordered" evidence="1">
    <location>
        <begin position="1"/>
        <end position="85"/>
    </location>
</feature>
<evidence type="ECO:0000313" key="3">
    <source>
        <dbReference type="Proteomes" id="UP000245946"/>
    </source>
</evidence>
<dbReference type="EMBL" id="KZ819296">
    <property type="protein sequence ID" value="PWN97153.1"/>
    <property type="molecule type" value="Genomic_DNA"/>
</dbReference>
<dbReference type="AlphaFoldDB" id="A0A316ZAC9"/>
<organism evidence="2 3">
    <name type="scientific">Tilletiopsis washingtonensis</name>
    <dbReference type="NCBI Taxonomy" id="58919"/>
    <lineage>
        <taxon>Eukaryota</taxon>
        <taxon>Fungi</taxon>
        <taxon>Dikarya</taxon>
        <taxon>Basidiomycota</taxon>
        <taxon>Ustilaginomycotina</taxon>
        <taxon>Exobasidiomycetes</taxon>
        <taxon>Entylomatales</taxon>
        <taxon>Entylomatales incertae sedis</taxon>
        <taxon>Tilletiopsis</taxon>
    </lineage>
</organism>
<name>A0A316ZAC9_9BASI</name>
<evidence type="ECO:0000313" key="2">
    <source>
        <dbReference type="EMBL" id="PWN97153.1"/>
    </source>
</evidence>
<dbReference type="Proteomes" id="UP000245946">
    <property type="component" value="Unassembled WGS sequence"/>
</dbReference>
<proteinExistence type="predicted"/>
<keyword evidence="3" id="KW-1185">Reference proteome</keyword>
<protein>
    <submittedName>
        <fullName evidence="2">Uncharacterized protein</fullName>
    </submittedName>
</protein>
<gene>
    <name evidence="2" type="ORF">FA09DRAFT_346443</name>
</gene>
<feature type="non-terminal residue" evidence="2">
    <location>
        <position position="185"/>
    </location>
</feature>